<evidence type="ECO:0000256" key="2">
    <source>
        <dbReference type="ARBA" id="ARBA00012897"/>
    </source>
</evidence>
<keyword evidence="9" id="KW-1185">Reference proteome</keyword>
<dbReference type="InterPro" id="IPR008141">
    <property type="entry name" value="Ala_DH"/>
</dbReference>
<dbReference type="InterPro" id="IPR036291">
    <property type="entry name" value="NAD(P)-bd_dom_sf"/>
</dbReference>
<name>A0ABS1CNN1_9GAMM</name>
<evidence type="ECO:0000256" key="4">
    <source>
        <dbReference type="ARBA" id="ARBA00023027"/>
    </source>
</evidence>
<organism evidence="8 9">
    <name type="scientific">Thiohalocapsa halophila</name>
    <dbReference type="NCBI Taxonomy" id="69359"/>
    <lineage>
        <taxon>Bacteria</taxon>
        <taxon>Pseudomonadati</taxon>
        <taxon>Pseudomonadota</taxon>
        <taxon>Gammaproteobacteria</taxon>
        <taxon>Chromatiales</taxon>
        <taxon>Chromatiaceae</taxon>
        <taxon>Thiohalocapsa</taxon>
    </lineage>
</organism>
<comment type="similarity">
    <text evidence="1 5">Belongs to the AlaDH/PNT family.</text>
</comment>
<dbReference type="NCBIfam" id="TIGR00518">
    <property type="entry name" value="alaDH"/>
    <property type="match status" value="1"/>
</dbReference>
<evidence type="ECO:0000256" key="5">
    <source>
        <dbReference type="PIRNR" id="PIRNR000183"/>
    </source>
</evidence>
<evidence type="ECO:0000313" key="9">
    <source>
        <dbReference type="Proteomes" id="UP000748752"/>
    </source>
</evidence>
<keyword evidence="4 5" id="KW-0520">NAD</keyword>
<dbReference type="PANTHER" id="PTHR42795">
    <property type="entry name" value="ALANINE DEHYDROGENASE"/>
    <property type="match status" value="1"/>
</dbReference>
<dbReference type="SMART" id="SM01002">
    <property type="entry name" value="AlaDh_PNT_C"/>
    <property type="match status" value="1"/>
</dbReference>
<comment type="caution">
    <text evidence="8">The sequence shown here is derived from an EMBL/GenBank/DDBJ whole genome shotgun (WGS) entry which is preliminary data.</text>
</comment>
<dbReference type="PANTHER" id="PTHR42795:SF1">
    <property type="entry name" value="ALANINE DEHYDROGENASE"/>
    <property type="match status" value="1"/>
</dbReference>
<dbReference type="Pfam" id="PF05222">
    <property type="entry name" value="AlaDh_PNT_N"/>
    <property type="match status" value="1"/>
</dbReference>
<feature type="domain" description="Alanine dehydrogenase/pyridine nucleotide transhydrogenase N-terminal" evidence="7">
    <location>
        <begin position="4"/>
        <end position="136"/>
    </location>
</feature>
<evidence type="ECO:0000313" key="8">
    <source>
        <dbReference type="EMBL" id="MBK1633298.1"/>
    </source>
</evidence>
<dbReference type="SUPFAM" id="SSF51735">
    <property type="entry name" value="NAD(P)-binding Rossmann-fold domains"/>
    <property type="match status" value="1"/>
</dbReference>
<dbReference type="Gene3D" id="3.40.50.720">
    <property type="entry name" value="NAD(P)-binding Rossmann-like Domain"/>
    <property type="match status" value="2"/>
</dbReference>
<protein>
    <recommendedName>
        <fullName evidence="2 5">Alanine dehydrogenase</fullName>
        <ecNumber evidence="2 5">1.4.1.1</ecNumber>
    </recommendedName>
</protein>
<dbReference type="EC" id="1.4.1.1" evidence="2 5"/>
<dbReference type="SMART" id="SM01003">
    <property type="entry name" value="AlaDh_PNT_N"/>
    <property type="match status" value="1"/>
</dbReference>
<reference evidence="8 9" key="1">
    <citation type="journal article" date="2020" name="Microorganisms">
        <title>Osmotic Adaptation and Compatible Solute Biosynthesis of Phototrophic Bacteria as Revealed from Genome Analyses.</title>
        <authorList>
            <person name="Imhoff J.F."/>
            <person name="Rahn T."/>
            <person name="Kunzel S."/>
            <person name="Keller A."/>
            <person name="Neulinger S.C."/>
        </authorList>
    </citation>
    <scope>NUCLEOTIDE SEQUENCE [LARGE SCALE GENOMIC DNA]</scope>
    <source>
        <strain evidence="8 9">DSM 6210</strain>
    </source>
</reference>
<keyword evidence="3 5" id="KW-0560">Oxidoreductase</keyword>
<gene>
    <name evidence="8" type="primary">ald</name>
    <name evidence="8" type="ORF">CKO31_21585</name>
</gene>
<evidence type="ECO:0000259" key="7">
    <source>
        <dbReference type="SMART" id="SM01003"/>
    </source>
</evidence>
<dbReference type="InterPro" id="IPR007698">
    <property type="entry name" value="AlaDH/PNT_NAD(H)-bd"/>
</dbReference>
<dbReference type="InterPro" id="IPR007886">
    <property type="entry name" value="AlaDH/PNT_N"/>
</dbReference>
<accession>A0ABS1CNN1</accession>
<dbReference type="Proteomes" id="UP000748752">
    <property type="component" value="Unassembled WGS sequence"/>
</dbReference>
<evidence type="ECO:0000256" key="1">
    <source>
        <dbReference type="ARBA" id="ARBA00005689"/>
    </source>
</evidence>
<dbReference type="EMBL" id="NRRV01000077">
    <property type="protein sequence ID" value="MBK1633298.1"/>
    <property type="molecule type" value="Genomic_DNA"/>
</dbReference>
<evidence type="ECO:0000259" key="6">
    <source>
        <dbReference type="SMART" id="SM01002"/>
    </source>
</evidence>
<feature type="domain" description="Alanine dehydrogenase/pyridine nucleotide transhydrogenase NAD(H)-binding" evidence="6">
    <location>
        <begin position="148"/>
        <end position="297"/>
    </location>
</feature>
<proteinExistence type="inferred from homology"/>
<sequence length="374" mass="38406">MIIGIPKEIKPQERRVAAVPAMVHDLVEAGHRLLVQAGAGEGAGIINAQFEAAGAELVEDAGSVWAAAELVVKVKEPLAQEYPLIRPGQVVFTYFHLAASRPLTDAMLASGAHCFAYETLTVDGRLPLLAPMSEVAGRMAVQAGAFYLEAHNGGRGLLLGGVPGVLPAKVLVLGGGSVGTEAAKMAAGLGANVVVMDIDLDRLRHLADILPANVTTLASTRHALRELLPAADLVIGAVLVSGGRAPVLIRRADLALMQDDGPVLVDVAIDQGGCFETSRPTTHAEPTYVVDGVVHYCVANIPGAVPRTATFALTNATKPYVELLAELLADGGVGAAAAHPALGTAANVLAGELTHAGVAEAFGLSWRASAEVLA</sequence>
<dbReference type="PIRSF" id="PIRSF000183">
    <property type="entry name" value="Alanine_dh"/>
    <property type="match status" value="1"/>
</dbReference>
<dbReference type="SUPFAM" id="SSF52283">
    <property type="entry name" value="Formate/glycerate dehydrogenase catalytic domain-like"/>
    <property type="match status" value="1"/>
</dbReference>
<evidence type="ECO:0000256" key="3">
    <source>
        <dbReference type="ARBA" id="ARBA00023002"/>
    </source>
</evidence>
<dbReference type="Pfam" id="PF01262">
    <property type="entry name" value="AlaDh_PNT_C"/>
    <property type="match status" value="1"/>
</dbReference>
<comment type="catalytic activity">
    <reaction evidence="5">
        <text>L-alanine + NAD(+) + H2O = pyruvate + NH4(+) + NADH + H(+)</text>
        <dbReference type="Rhea" id="RHEA:18405"/>
        <dbReference type="ChEBI" id="CHEBI:15361"/>
        <dbReference type="ChEBI" id="CHEBI:15377"/>
        <dbReference type="ChEBI" id="CHEBI:15378"/>
        <dbReference type="ChEBI" id="CHEBI:28938"/>
        <dbReference type="ChEBI" id="CHEBI:57540"/>
        <dbReference type="ChEBI" id="CHEBI:57945"/>
        <dbReference type="ChEBI" id="CHEBI:57972"/>
        <dbReference type="EC" id="1.4.1.1"/>
    </reaction>
</comment>
<dbReference type="InterPro" id="IPR008143">
    <property type="entry name" value="Ala_DH/PNT_CS2"/>
</dbReference>
<dbReference type="PROSITE" id="PS00837">
    <property type="entry name" value="ALADH_PNT_2"/>
    <property type="match status" value="1"/>
</dbReference>
<dbReference type="CDD" id="cd05305">
    <property type="entry name" value="L-AlaDH"/>
    <property type="match status" value="1"/>
</dbReference>
<dbReference type="RefSeq" id="WP_200241553.1">
    <property type="nucleotide sequence ID" value="NZ_NRRV01000077.1"/>
</dbReference>